<reference evidence="3 4" key="1">
    <citation type="journal article" date="2015" name="Genome Announc.">
        <title>Expanding the biotechnology potential of lactobacilli through comparative genomics of 213 strains and associated genera.</title>
        <authorList>
            <person name="Sun Z."/>
            <person name="Harris H.M."/>
            <person name="McCann A."/>
            <person name="Guo C."/>
            <person name="Argimon S."/>
            <person name="Zhang W."/>
            <person name="Yang X."/>
            <person name="Jeffery I.B."/>
            <person name="Cooney J.C."/>
            <person name="Kagawa T.F."/>
            <person name="Liu W."/>
            <person name="Song Y."/>
            <person name="Salvetti E."/>
            <person name="Wrobel A."/>
            <person name="Rasinkangas P."/>
            <person name="Parkhill J."/>
            <person name="Rea M.C."/>
            <person name="O'Sullivan O."/>
            <person name="Ritari J."/>
            <person name="Douillard F.P."/>
            <person name="Paul Ross R."/>
            <person name="Yang R."/>
            <person name="Briner A.E."/>
            <person name="Felis G.E."/>
            <person name="de Vos W.M."/>
            <person name="Barrangou R."/>
            <person name="Klaenhammer T.R."/>
            <person name="Caufield P.W."/>
            <person name="Cui Y."/>
            <person name="Zhang H."/>
            <person name="O'Toole P.W."/>
        </authorList>
    </citation>
    <scope>NUCLEOTIDE SEQUENCE [LARGE SCALE GENOMIC DNA]</scope>
    <source>
        <strain evidence="3 4">DSM 16043</strain>
    </source>
</reference>
<dbReference type="PATRIC" id="fig|1423763.3.peg.1142"/>
<dbReference type="RefSeq" id="WP_057799538.1">
    <property type="nucleotide sequence ID" value="NZ_AZFM01000030.1"/>
</dbReference>
<dbReference type="EMBL" id="AZFM01000030">
    <property type="protein sequence ID" value="KRL89109.1"/>
    <property type="molecule type" value="Genomic_DNA"/>
</dbReference>
<dbReference type="PANTHER" id="PTHR23416">
    <property type="entry name" value="SIALIC ACID SYNTHASE-RELATED"/>
    <property type="match status" value="1"/>
</dbReference>
<evidence type="ECO:0000313" key="4">
    <source>
        <dbReference type="Proteomes" id="UP000051036"/>
    </source>
</evidence>
<evidence type="ECO:0000256" key="1">
    <source>
        <dbReference type="ARBA" id="ARBA00007274"/>
    </source>
</evidence>
<keyword evidence="4" id="KW-1185">Reference proteome</keyword>
<comment type="similarity">
    <text evidence="1">Belongs to the transferase hexapeptide repeat family.</text>
</comment>
<keyword evidence="2 3" id="KW-0808">Transferase</keyword>
<dbReference type="Proteomes" id="UP000051036">
    <property type="component" value="Unassembled WGS sequence"/>
</dbReference>
<comment type="caution">
    <text evidence="3">The sequence shown here is derived from an EMBL/GenBank/DDBJ whole genome shotgun (WGS) entry which is preliminary data.</text>
</comment>
<dbReference type="AlphaFoldDB" id="A0A0R1UEN0"/>
<evidence type="ECO:0000313" key="3">
    <source>
        <dbReference type="EMBL" id="KRL89109.1"/>
    </source>
</evidence>
<dbReference type="InterPro" id="IPR001451">
    <property type="entry name" value="Hexapep"/>
</dbReference>
<dbReference type="InterPro" id="IPR011004">
    <property type="entry name" value="Trimer_LpxA-like_sf"/>
</dbReference>
<name>A0A0R1UEN0_9LACO</name>
<sequence length="172" mass="18961">MIIDDVNTRDEIIKQNQRLVQNLNTQRHTVSGIRQLISEITGQKIDESIRIALPFYTDYGRNIKLGKRVNISCFVTMRDLGGIIILDDVQIGPGVVLDTVTYPENPQKREQPQGKGIKIEKNALIEPKAVIMPGVIIGENSIVKAGAIVEEDVPANTIAAGNPAKVIKKLKK</sequence>
<dbReference type="Gene3D" id="2.160.10.10">
    <property type="entry name" value="Hexapeptide repeat proteins"/>
    <property type="match status" value="1"/>
</dbReference>
<dbReference type="OrthoDB" id="9812571at2"/>
<protein>
    <submittedName>
        <fullName evidence="3">Maltose O-acetyltransferase</fullName>
    </submittedName>
</protein>
<dbReference type="PANTHER" id="PTHR23416:SF23">
    <property type="entry name" value="ACETYLTRANSFERASE C18B11.09C-RELATED"/>
    <property type="match status" value="1"/>
</dbReference>
<dbReference type="Pfam" id="PF00132">
    <property type="entry name" value="Hexapep"/>
    <property type="match status" value="1"/>
</dbReference>
<dbReference type="InterPro" id="IPR051159">
    <property type="entry name" value="Hexapeptide_acetyltransf"/>
</dbReference>
<dbReference type="GO" id="GO:0008374">
    <property type="term" value="F:O-acyltransferase activity"/>
    <property type="evidence" value="ECO:0007669"/>
    <property type="project" value="TreeGrafter"/>
</dbReference>
<organism evidence="3 4">
    <name type="scientific">Lactobacillus kalixensis DSM 16043</name>
    <dbReference type="NCBI Taxonomy" id="1423763"/>
    <lineage>
        <taxon>Bacteria</taxon>
        <taxon>Bacillati</taxon>
        <taxon>Bacillota</taxon>
        <taxon>Bacilli</taxon>
        <taxon>Lactobacillales</taxon>
        <taxon>Lactobacillaceae</taxon>
        <taxon>Lactobacillus</taxon>
    </lineage>
</organism>
<gene>
    <name evidence="3" type="ORF">FC46_GL001126</name>
</gene>
<accession>A0A0R1UEN0</accession>
<dbReference type="SUPFAM" id="SSF51161">
    <property type="entry name" value="Trimeric LpxA-like enzymes"/>
    <property type="match status" value="1"/>
</dbReference>
<evidence type="ECO:0000256" key="2">
    <source>
        <dbReference type="ARBA" id="ARBA00022679"/>
    </source>
</evidence>
<dbReference type="STRING" id="1423763.FC46_GL001126"/>
<proteinExistence type="inferred from homology"/>